<keyword evidence="3 5" id="KW-0479">Metal-binding</keyword>
<evidence type="ECO:0000256" key="1">
    <source>
        <dbReference type="ARBA" id="ARBA00022603"/>
    </source>
</evidence>
<dbReference type="GO" id="GO:0009086">
    <property type="term" value="P:methionine biosynthetic process"/>
    <property type="evidence" value="ECO:0007669"/>
    <property type="project" value="InterPro"/>
</dbReference>
<dbReference type="PANTHER" id="PTHR46015">
    <property type="entry name" value="ZGC:172121"/>
    <property type="match status" value="1"/>
</dbReference>
<evidence type="ECO:0000256" key="3">
    <source>
        <dbReference type="ARBA" id="ARBA00022723"/>
    </source>
</evidence>
<accession>A0A1E3NVL2</accession>
<dbReference type="PROSITE" id="PS50970">
    <property type="entry name" value="HCY"/>
    <property type="match status" value="1"/>
</dbReference>
<dbReference type="SUPFAM" id="SSF82282">
    <property type="entry name" value="Homocysteine S-methyltransferase"/>
    <property type="match status" value="1"/>
</dbReference>
<sequence>MSLRERLSKPQPLILDGALGTLLPDISQSHPLWSTHTVLTSPSTIKSIHESYIKNGAQLIQTSTYQTSERGLNDSEFDVSFSDALKRSIDLAYEAKGGRDDVWLVGSVGPYGASLANGAEYTGDYGDISDEGLINFHTERISVLCNDNRVDIIGLETMPNKRELRILLELMDSYDKDYYLSLSVNGEKLADGTTIEELLGLISKGKRLIAVGVNCLSLQSSLEWLKRLKESEKMLIVYPNSGEMYDGINKKWIENPNGSMSWKDYVQKLKAIGNVKIIGGCCRTTPNDIKQISDLVSELW</sequence>
<dbReference type="STRING" id="683960.A0A1E3NVL2"/>
<organism evidence="8 9">
    <name type="scientific">Wickerhamomyces anomalus (strain ATCC 58044 / CBS 1984 / NCYC 433 / NRRL Y-366-8)</name>
    <name type="common">Yeast</name>
    <name type="synonym">Hansenula anomala</name>
    <dbReference type="NCBI Taxonomy" id="683960"/>
    <lineage>
        <taxon>Eukaryota</taxon>
        <taxon>Fungi</taxon>
        <taxon>Dikarya</taxon>
        <taxon>Ascomycota</taxon>
        <taxon>Saccharomycotina</taxon>
        <taxon>Saccharomycetes</taxon>
        <taxon>Phaffomycetales</taxon>
        <taxon>Wickerhamomycetaceae</taxon>
        <taxon>Wickerhamomyces</taxon>
    </lineage>
</organism>
<dbReference type="NCBIfam" id="NF007020">
    <property type="entry name" value="PRK09485.1"/>
    <property type="match status" value="1"/>
</dbReference>
<feature type="binding site" evidence="6">
    <location>
        <position position="282"/>
    </location>
    <ligand>
        <name>Zn(2+)</name>
        <dbReference type="ChEBI" id="CHEBI:29105"/>
    </ligand>
</feature>
<evidence type="ECO:0000313" key="8">
    <source>
        <dbReference type="EMBL" id="ODQ57145.1"/>
    </source>
</evidence>
<feature type="binding site" evidence="5 6">
    <location>
        <position position="215"/>
    </location>
    <ligand>
        <name>Zn(2+)</name>
        <dbReference type="ChEBI" id="CHEBI:29105"/>
    </ligand>
</feature>
<evidence type="ECO:0000256" key="5">
    <source>
        <dbReference type="PIRSR" id="PIRSR037505-2"/>
    </source>
</evidence>
<gene>
    <name evidence="8" type="ORF">WICANDRAFT_35916</name>
</gene>
<protein>
    <recommendedName>
        <fullName evidence="7">Hcy-binding domain-containing protein</fullName>
    </recommendedName>
</protein>
<keyword evidence="4 5" id="KW-0862">Zinc</keyword>
<dbReference type="RefSeq" id="XP_019036352.1">
    <property type="nucleotide sequence ID" value="XM_019182372.1"/>
</dbReference>
<dbReference type="GeneID" id="30199618"/>
<feature type="domain" description="Hcy-binding" evidence="7">
    <location>
        <begin position="1"/>
        <end position="296"/>
    </location>
</feature>
<dbReference type="InterPro" id="IPR036589">
    <property type="entry name" value="HCY_dom_sf"/>
</dbReference>
<dbReference type="InterPro" id="IPR051486">
    <property type="entry name" value="Hcy_S-methyltransferase"/>
</dbReference>
<keyword evidence="1 6" id="KW-0489">Methyltransferase</keyword>
<dbReference type="OrthoDB" id="261426at2759"/>
<dbReference type="PANTHER" id="PTHR46015:SF1">
    <property type="entry name" value="HOMOCYSTEINE S-METHYLTRANSFERASE-LIKE ISOFORM 1"/>
    <property type="match status" value="1"/>
</dbReference>
<keyword evidence="9" id="KW-1185">Reference proteome</keyword>
<name>A0A1E3NVL2_WICAA</name>
<dbReference type="GO" id="GO:0032259">
    <property type="term" value="P:methylation"/>
    <property type="evidence" value="ECO:0007669"/>
    <property type="project" value="UniProtKB-KW"/>
</dbReference>
<dbReference type="GO" id="GO:0033528">
    <property type="term" value="P:S-methylmethionine cycle"/>
    <property type="evidence" value="ECO:0007669"/>
    <property type="project" value="TreeGrafter"/>
</dbReference>
<evidence type="ECO:0000256" key="2">
    <source>
        <dbReference type="ARBA" id="ARBA00022679"/>
    </source>
</evidence>
<dbReference type="Proteomes" id="UP000094112">
    <property type="component" value="Unassembled WGS sequence"/>
</dbReference>
<dbReference type="AlphaFoldDB" id="A0A1E3NVL2"/>
<evidence type="ECO:0000259" key="7">
    <source>
        <dbReference type="PROSITE" id="PS50970"/>
    </source>
</evidence>
<evidence type="ECO:0000313" key="9">
    <source>
        <dbReference type="Proteomes" id="UP000094112"/>
    </source>
</evidence>
<evidence type="ECO:0000256" key="6">
    <source>
        <dbReference type="PROSITE-ProRule" id="PRU00333"/>
    </source>
</evidence>
<keyword evidence="2 6" id="KW-0808">Transferase</keyword>
<dbReference type="EMBL" id="KV454214">
    <property type="protein sequence ID" value="ODQ57145.1"/>
    <property type="molecule type" value="Genomic_DNA"/>
</dbReference>
<dbReference type="GO" id="GO:0008270">
    <property type="term" value="F:zinc ion binding"/>
    <property type="evidence" value="ECO:0007669"/>
    <property type="project" value="InterPro"/>
</dbReference>
<dbReference type="Gene3D" id="3.20.20.330">
    <property type="entry name" value="Homocysteine-binding-like domain"/>
    <property type="match status" value="1"/>
</dbReference>
<reference evidence="8 9" key="1">
    <citation type="journal article" date="2016" name="Proc. Natl. Acad. Sci. U.S.A.">
        <title>Comparative genomics of biotechnologically important yeasts.</title>
        <authorList>
            <person name="Riley R."/>
            <person name="Haridas S."/>
            <person name="Wolfe K.H."/>
            <person name="Lopes M.R."/>
            <person name="Hittinger C.T."/>
            <person name="Goeker M."/>
            <person name="Salamov A.A."/>
            <person name="Wisecaver J.H."/>
            <person name="Long T.M."/>
            <person name="Calvey C.H."/>
            <person name="Aerts A.L."/>
            <person name="Barry K.W."/>
            <person name="Choi C."/>
            <person name="Clum A."/>
            <person name="Coughlan A.Y."/>
            <person name="Deshpande S."/>
            <person name="Douglass A.P."/>
            <person name="Hanson S.J."/>
            <person name="Klenk H.-P."/>
            <person name="LaButti K.M."/>
            <person name="Lapidus A."/>
            <person name="Lindquist E.A."/>
            <person name="Lipzen A.M."/>
            <person name="Meier-Kolthoff J.P."/>
            <person name="Ohm R.A."/>
            <person name="Otillar R.P."/>
            <person name="Pangilinan J.L."/>
            <person name="Peng Y."/>
            <person name="Rokas A."/>
            <person name="Rosa C.A."/>
            <person name="Scheuner C."/>
            <person name="Sibirny A.A."/>
            <person name="Slot J.C."/>
            <person name="Stielow J.B."/>
            <person name="Sun H."/>
            <person name="Kurtzman C.P."/>
            <person name="Blackwell M."/>
            <person name="Grigoriev I.V."/>
            <person name="Jeffries T.W."/>
        </authorList>
    </citation>
    <scope>NUCLEOTIDE SEQUENCE [LARGE SCALE GENOMIC DNA]</scope>
    <source>
        <strain evidence="9">ATCC 58044 / CBS 1984 / NCYC 433 / NRRL Y-366-8</strain>
    </source>
</reference>
<dbReference type="Pfam" id="PF02574">
    <property type="entry name" value="S-methyl_trans"/>
    <property type="match status" value="1"/>
</dbReference>
<proteinExistence type="predicted"/>
<dbReference type="GO" id="GO:0008898">
    <property type="term" value="F:S-adenosylmethionine-homocysteine S-methyltransferase activity"/>
    <property type="evidence" value="ECO:0007669"/>
    <property type="project" value="TreeGrafter"/>
</dbReference>
<dbReference type="InterPro" id="IPR003726">
    <property type="entry name" value="HCY_dom"/>
</dbReference>
<evidence type="ECO:0000256" key="4">
    <source>
        <dbReference type="ARBA" id="ARBA00022833"/>
    </source>
</evidence>
<comment type="cofactor">
    <cofactor evidence="5">
        <name>Zn(2+)</name>
        <dbReference type="ChEBI" id="CHEBI:29105"/>
    </cofactor>
    <text evidence="5">Binds 1 zinc ion per subunit.</text>
</comment>
<feature type="binding site" evidence="6">
    <location>
        <position position="281"/>
    </location>
    <ligand>
        <name>Zn(2+)</name>
        <dbReference type="ChEBI" id="CHEBI:29105"/>
    </ligand>
</feature>
<dbReference type="PIRSF" id="PIRSF037505">
    <property type="entry name" value="Betaine_HMT"/>
    <property type="match status" value="1"/>
</dbReference>
<dbReference type="InterPro" id="IPR017226">
    <property type="entry name" value="BHMT-like"/>
</dbReference>